<dbReference type="AlphaFoldDB" id="A0A550C9B6"/>
<evidence type="ECO:0000256" key="1">
    <source>
        <dbReference type="SAM" id="MobiDB-lite"/>
    </source>
</evidence>
<protein>
    <submittedName>
        <fullName evidence="2">Uncharacterized protein</fullName>
    </submittedName>
</protein>
<dbReference type="Proteomes" id="UP000320762">
    <property type="component" value="Unassembled WGS sequence"/>
</dbReference>
<dbReference type="OrthoDB" id="2919059at2759"/>
<feature type="region of interest" description="Disordered" evidence="1">
    <location>
        <begin position="199"/>
        <end position="238"/>
    </location>
</feature>
<proteinExistence type="predicted"/>
<keyword evidence="3" id="KW-1185">Reference proteome</keyword>
<sequence length="238" mass="27380">ALCLPIFYREYKRGRVHPLQGLNQARTYLISAISFYAALDMYDVVVFALATVGLKGHLLCGWGEKVVNSGPDASVVEFVHHIVDTNCPEWDLSDSSDAIDFASFLMLLRTEHIPDVVRQFEAKRAKFVADWRDEGKRARFRWTMAHQRKTDEYKEVEARLKAENDTLYDRLQAQKDALVVKNKDMRKAQAEKEARKIAAEMQKQTEAREHEEKVARETANRDMRVLKRSMSAQSEGST</sequence>
<name>A0A550C9B6_9AGAR</name>
<organism evidence="2 3">
    <name type="scientific">Schizophyllum amplum</name>
    <dbReference type="NCBI Taxonomy" id="97359"/>
    <lineage>
        <taxon>Eukaryota</taxon>
        <taxon>Fungi</taxon>
        <taxon>Dikarya</taxon>
        <taxon>Basidiomycota</taxon>
        <taxon>Agaricomycotina</taxon>
        <taxon>Agaricomycetes</taxon>
        <taxon>Agaricomycetidae</taxon>
        <taxon>Agaricales</taxon>
        <taxon>Schizophyllaceae</taxon>
        <taxon>Schizophyllum</taxon>
    </lineage>
</organism>
<reference evidence="2 3" key="1">
    <citation type="journal article" date="2019" name="New Phytol.">
        <title>Comparative genomics reveals unique wood-decay strategies and fruiting body development in the Schizophyllaceae.</title>
        <authorList>
            <person name="Almasi E."/>
            <person name="Sahu N."/>
            <person name="Krizsan K."/>
            <person name="Balint B."/>
            <person name="Kovacs G.M."/>
            <person name="Kiss B."/>
            <person name="Cseklye J."/>
            <person name="Drula E."/>
            <person name="Henrissat B."/>
            <person name="Nagy I."/>
            <person name="Chovatia M."/>
            <person name="Adam C."/>
            <person name="LaButti K."/>
            <person name="Lipzen A."/>
            <person name="Riley R."/>
            <person name="Grigoriev I.V."/>
            <person name="Nagy L.G."/>
        </authorList>
    </citation>
    <scope>NUCLEOTIDE SEQUENCE [LARGE SCALE GENOMIC DNA]</scope>
    <source>
        <strain evidence="2 3">NL-1724</strain>
    </source>
</reference>
<comment type="caution">
    <text evidence="2">The sequence shown here is derived from an EMBL/GenBank/DDBJ whole genome shotgun (WGS) entry which is preliminary data.</text>
</comment>
<feature type="compositionally biased region" description="Basic and acidic residues" evidence="1">
    <location>
        <begin position="199"/>
        <end position="225"/>
    </location>
</feature>
<dbReference type="EMBL" id="VDMD01000017">
    <property type="protein sequence ID" value="TRM61389.1"/>
    <property type="molecule type" value="Genomic_DNA"/>
</dbReference>
<gene>
    <name evidence="2" type="ORF">BD626DRAFT_406149</name>
</gene>
<evidence type="ECO:0000313" key="2">
    <source>
        <dbReference type="EMBL" id="TRM61389.1"/>
    </source>
</evidence>
<feature type="non-terminal residue" evidence="2">
    <location>
        <position position="1"/>
    </location>
</feature>
<evidence type="ECO:0000313" key="3">
    <source>
        <dbReference type="Proteomes" id="UP000320762"/>
    </source>
</evidence>
<accession>A0A550C9B6</accession>